<reference evidence="2" key="2">
    <citation type="submission" date="2015-01" db="EMBL/GenBank/DDBJ databases">
        <title>Evolutionary Origins and Diversification of the Mycorrhizal Mutualists.</title>
        <authorList>
            <consortium name="DOE Joint Genome Institute"/>
            <consortium name="Mycorrhizal Genomics Consortium"/>
            <person name="Kohler A."/>
            <person name="Kuo A."/>
            <person name="Nagy L.G."/>
            <person name="Floudas D."/>
            <person name="Copeland A."/>
            <person name="Barry K.W."/>
            <person name="Cichocki N."/>
            <person name="Veneault-Fourrey C."/>
            <person name="LaButti K."/>
            <person name="Lindquist E.A."/>
            <person name="Lipzen A."/>
            <person name="Lundell T."/>
            <person name="Morin E."/>
            <person name="Murat C."/>
            <person name="Riley R."/>
            <person name="Ohm R."/>
            <person name="Sun H."/>
            <person name="Tunlid A."/>
            <person name="Henrissat B."/>
            <person name="Grigoriev I.V."/>
            <person name="Hibbett D.S."/>
            <person name="Martin F."/>
        </authorList>
    </citation>
    <scope>NUCLEOTIDE SEQUENCE [LARGE SCALE GENOMIC DNA]</scope>
    <source>
        <strain evidence="2">MUT 4182</strain>
    </source>
</reference>
<evidence type="ECO:0000313" key="1">
    <source>
        <dbReference type="EMBL" id="KIO25120.1"/>
    </source>
</evidence>
<sequence>MFPYKLDAFDAFGPSNLDECGKVDDRSWYVTPHKGSTGEIDCQRWLIQTWPRKCGAPLLHHIKECLGIPACRRY</sequence>
<organism evidence="1 2">
    <name type="scientific">Tulasnella calospora MUT 4182</name>
    <dbReference type="NCBI Taxonomy" id="1051891"/>
    <lineage>
        <taxon>Eukaryota</taxon>
        <taxon>Fungi</taxon>
        <taxon>Dikarya</taxon>
        <taxon>Basidiomycota</taxon>
        <taxon>Agaricomycotina</taxon>
        <taxon>Agaricomycetes</taxon>
        <taxon>Cantharellales</taxon>
        <taxon>Tulasnellaceae</taxon>
        <taxon>Tulasnella</taxon>
    </lineage>
</organism>
<accession>A0A0C3Q6R5</accession>
<proteinExistence type="predicted"/>
<gene>
    <name evidence="1" type="ORF">M407DRAFT_244194</name>
</gene>
<keyword evidence="2" id="KW-1185">Reference proteome</keyword>
<reference evidence="1 2" key="1">
    <citation type="submission" date="2014-04" db="EMBL/GenBank/DDBJ databases">
        <authorList>
            <consortium name="DOE Joint Genome Institute"/>
            <person name="Kuo A."/>
            <person name="Girlanda M."/>
            <person name="Perotto S."/>
            <person name="Kohler A."/>
            <person name="Nagy L.G."/>
            <person name="Floudas D."/>
            <person name="Copeland A."/>
            <person name="Barry K.W."/>
            <person name="Cichocki N."/>
            <person name="Veneault-Fourrey C."/>
            <person name="LaButti K."/>
            <person name="Lindquist E.A."/>
            <person name="Lipzen A."/>
            <person name="Lundell T."/>
            <person name="Morin E."/>
            <person name="Murat C."/>
            <person name="Sun H."/>
            <person name="Tunlid A."/>
            <person name="Henrissat B."/>
            <person name="Grigoriev I.V."/>
            <person name="Hibbett D.S."/>
            <person name="Martin F."/>
            <person name="Nordberg H.P."/>
            <person name="Cantor M.N."/>
            <person name="Hua S.X."/>
        </authorList>
    </citation>
    <scope>NUCLEOTIDE SEQUENCE [LARGE SCALE GENOMIC DNA]</scope>
    <source>
        <strain evidence="1 2">MUT 4182</strain>
    </source>
</reference>
<name>A0A0C3Q6R5_9AGAM</name>
<protein>
    <submittedName>
        <fullName evidence="1">Uncharacterized protein</fullName>
    </submittedName>
</protein>
<evidence type="ECO:0000313" key="2">
    <source>
        <dbReference type="Proteomes" id="UP000054248"/>
    </source>
</evidence>
<dbReference type="AlphaFoldDB" id="A0A0C3Q6R5"/>
<dbReference type="Proteomes" id="UP000054248">
    <property type="component" value="Unassembled WGS sequence"/>
</dbReference>
<dbReference type="EMBL" id="KN823048">
    <property type="protein sequence ID" value="KIO25120.1"/>
    <property type="molecule type" value="Genomic_DNA"/>
</dbReference>
<dbReference type="HOGENOM" id="CLU_2689603_0_0_1"/>